<reference evidence="1" key="1">
    <citation type="submission" date="2013-12" db="EMBL/GenBank/DDBJ databases">
        <authorList>
            <person name="Aslett M."/>
        </authorList>
    </citation>
    <scope>NUCLEOTIDE SEQUENCE [LARGE SCALE GENOMIC DNA]</scope>
    <source>
        <strain evidence="1">Lindley</strain>
    </source>
</reference>
<sequence>MTRTAQTREPLRIGLVTGDVLTREVIKTGNVLGLFIREIKDLPEGTNLGIVDHAVSLRHLGGKRDDGNGKGYLAAGFRVALEQGADGFDNAPERIACRVADCAEQPFPQG</sequence>
<protein>
    <submittedName>
        <fullName evidence="2">Vint domain-containing protein</fullName>
    </submittedName>
</protein>
<name>A0A183CTT2_GLOPA</name>
<keyword evidence="1" id="KW-1185">Reference proteome</keyword>
<dbReference type="AlphaFoldDB" id="A0A183CTT2"/>
<reference evidence="2" key="3">
    <citation type="submission" date="2016-06" db="UniProtKB">
        <authorList>
            <consortium name="WormBaseParasite"/>
        </authorList>
    </citation>
    <scope>IDENTIFICATION</scope>
</reference>
<proteinExistence type="predicted"/>
<evidence type="ECO:0000313" key="1">
    <source>
        <dbReference type="Proteomes" id="UP000050741"/>
    </source>
</evidence>
<dbReference type="Proteomes" id="UP000050741">
    <property type="component" value="Unassembled WGS sequence"/>
</dbReference>
<accession>A0A183CTT2</accession>
<reference evidence="1" key="2">
    <citation type="submission" date="2014-05" db="EMBL/GenBank/DDBJ databases">
        <title>The genome and life-stage specific transcriptomes of Globodera pallida elucidate key aspects of plant parasitism by a cyst nematode.</title>
        <authorList>
            <person name="Cotton J.A."/>
            <person name="Lilley C.J."/>
            <person name="Jones L.M."/>
            <person name="Kikuchi T."/>
            <person name="Reid A.J."/>
            <person name="Thorpe P."/>
            <person name="Tsai I.J."/>
            <person name="Beasley H."/>
            <person name="Blok V."/>
            <person name="Cock P.J.A."/>
            <person name="Van den Akker S.E."/>
            <person name="Holroyd N."/>
            <person name="Hunt M."/>
            <person name="Mantelin S."/>
            <person name="Naghra H."/>
            <person name="Pain A."/>
            <person name="Palomares-Rius J.E."/>
            <person name="Zarowiecki M."/>
            <person name="Berriman M."/>
            <person name="Jones J.T."/>
            <person name="Urwin P.E."/>
        </authorList>
    </citation>
    <scope>NUCLEOTIDE SEQUENCE [LARGE SCALE GENOMIC DNA]</scope>
    <source>
        <strain evidence="1">Lindley</strain>
    </source>
</reference>
<organism evidence="1 2">
    <name type="scientific">Globodera pallida</name>
    <name type="common">Potato cyst nematode worm</name>
    <name type="synonym">Heterodera pallida</name>
    <dbReference type="NCBI Taxonomy" id="36090"/>
    <lineage>
        <taxon>Eukaryota</taxon>
        <taxon>Metazoa</taxon>
        <taxon>Ecdysozoa</taxon>
        <taxon>Nematoda</taxon>
        <taxon>Chromadorea</taxon>
        <taxon>Rhabditida</taxon>
        <taxon>Tylenchina</taxon>
        <taxon>Tylenchomorpha</taxon>
        <taxon>Tylenchoidea</taxon>
        <taxon>Heteroderidae</taxon>
        <taxon>Heteroderinae</taxon>
        <taxon>Globodera</taxon>
    </lineage>
</organism>
<evidence type="ECO:0000313" key="2">
    <source>
        <dbReference type="WBParaSite" id="GPLIN_001629000"/>
    </source>
</evidence>
<dbReference type="WBParaSite" id="GPLIN_001629000">
    <property type="protein sequence ID" value="GPLIN_001629000"/>
    <property type="gene ID" value="GPLIN_001629000"/>
</dbReference>